<gene>
    <name evidence="7" type="ORF">SPLIT_LOCUS11238</name>
</gene>
<feature type="transmembrane region" description="Helical" evidence="6">
    <location>
        <begin position="65"/>
        <end position="86"/>
    </location>
</feature>
<comment type="subcellular location">
    <subcellularLocation>
        <location evidence="1 6">Cell membrane</location>
        <topology evidence="1 6">Multi-pass membrane protein</topology>
    </subcellularLocation>
</comment>
<evidence type="ECO:0000256" key="2">
    <source>
        <dbReference type="ARBA" id="ARBA00022475"/>
    </source>
</evidence>
<keyword evidence="4 6" id="KW-1133">Transmembrane helix</keyword>
<keyword evidence="8" id="KW-1185">Reference proteome</keyword>
<evidence type="ECO:0000256" key="4">
    <source>
        <dbReference type="ARBA" id="ARBA00022989"/>
    </source>
</evidence>
<proteinExistence type="inferred from homology"/>
<feature type="transmembrane region" description="Helical" evidence="6">
    <location>
        <begin position="20"/>
        <end position="45"/>
    </location>
</feature>
<dbReference type="Pfam" id="PF08395">
    <property type="entry name" value="7tm_7"/>
    <property type="match status" value="1"/>
</dbReference>
<dbReference type="GO" id="GO:0050909">
    <property type="term" value="P:sensory perception of taste"/>
    <property type="evidence" value="ECO:0007669"/>
    <property type="project" value="InterPro"/>
</dbReference>
<organism evidence="7 8">
    <name type="scientific">Spodoptera littoralis</name>
    <name type="common">Egyptian cotton leafworm</name>
    <dbReference type="NCBI Taxonomy" id="7109"/>
    <lineage>
        <taxon>Eukaryota</taxon>
        <taxon>Metazoa</taxon>
        <taxon>Ecdysozoa</taxon>
        <taxon>Arthropoda</taxon>
        <taxon>Hexapoda</taxon>
        <taxon>Insecta</taxon>
        <taxon>Pterygota</taxon>
        <taxon>Neoptera</taxon>
        <taxon>Endopterygota</taxon>
        <taxon>Lepidoptera</taxon>
        <taxon>Glossata</taxon>
        <taxon>Ditrysia</taxon>
        <taxon>Noctuoidea</taxon>
        <taxon>Noctuidae</taxon>
        <taxon>Amphipyrinae</taxon>
        <taxon>Spodoptera</taxon>
    </lineage>
</organism>
<evidence type="ECO:0000256" key="6">
    <source>
        <dbReference type="RuleBase" id="RU363108"/>
    </source>
</evidence>
<feature type="transmembrane region" description="Helical" evidence="6">
    <location>
        <begin position="253"/>
        <end position="277"/>
    </location>
</feature>
<evidence type="ECO:0000256" key="1">
    <source>
        <dbReference type="ARBA" id="ARBA00004651"/>
    </source>
</evidence>
<reference evidence="7" key="1">
    <citation type="submission" date="2022-02" db="EMBL/GenBank/DDBJ databases">
        <authorList>
            <person name="King R."/>
        </authorList>
    </citation>
    <scope>NUCLEOTIDE SEQUENCE</scope>
</reference>
<dbReference type="GO" id="GO:0005886">
    <property type="term" value="C:plasma membrane"/>
    <property type="evidence" value="ECO:0007669"/>
    <property type="project" value="UniProtKB-SubCell"/>
</dbReference>
<evidence type="ECO:0000313" key="7">
    <source>
        <dbReference type="EMBL" id="CAH1645886.1"/>
    </source>
</evidence>
<feature type="transmembrane region" description="Helical" evidence="6">
    <location>
        <begin position="122"/>
        <end position="141"/>
    </location>
</feature>
<keyword evidence="6" id="KW-0675">Receptor</keyword>
<dbReference type="GO" id="GO:0007165">
    <property type="term" value="P:signal transduction"/>
    <property type="evidence" value="ECO:0007669"/>
    <property type="project" value="UniProtKB-KW"/>
</dbReference>
<feature type="transmembrane region" description="Helical" evidence="6">
    <location>
        <begin position="360"/>
        <end position="380"/>
    </location>
</feature>
<evidence type="ECO:0000313" key="8">
    <source>
        <dbReference type="Proteomes" id="UP001153321"/>
    </source>
</evidence>
<evidence type="ECO:0000256" key="5">
    <source>
        <dbReference type="ARBA" id="ARBA00023136"/>
    </source>
</evidence>
<feature type="transmembrane region" description="Helical" evidence="6">
    <location>
        <begin position="153"/>
        <end position="170"/>
    </location>
</feature>
<dbReference type="AlphaFoldDB" id="A0A9P0IHH3"/>
<keyword evidence="3 6" id="KW-0812">Transmembrane</keyword>
<sequence>MIYFLLKAERVLGVHRNFEFLSFCNKFFIIFRVIFELIAISYVFYHNCYTFLIPVTGSTKKITPVIFLIFYFCNFLGGFVIMIYGIRKSRSFKLFFTSIMSLHYRFKTESLFYKDNSKRFKYVVKIVVMFHSCGCAIMFMTKALNKIYREPETMTFLYFVFVFLEIYIEMRHIMENVVLYTYVTMIYYFMKTVNHSISSVVEEYDRKEKKSYEERKEENEQILTIHDLDEWAIKYRDLVGCCKKLSACFSSQMLFCLFISSVQLVTSVYGIFCIIVIGVTKHIVFSMVGVYVLIYAIFSAYFVIFAGQHLLNENAIIKKSVATLYSTWSTRPQAPETKRLRNLNKLVNVNPIQIEYTNKIVLGMYLVPIIMSLSASYVIVGLQFNHVI</sequence>
<keyword evidence="2 6" id="KW-1003">Cell membrane</keyword>
<comment type="similarity">
    <text evidence="6">Belongs to the insect chemoreceptor superfamily. Gustatory receptor (GR) family.</text>
</comment>
<protein>
    <recommendedName>
        <fullName evidence="6">Gustatory receptor</fullName>
    </recommendedName>
</protein>
<keyword evidence="6" id="KW-0807">Transducer</keyword>
<accession>A0A9P0IHH3</accession>
<dbReference type="Proteomes" id="UP001153321">
    <property type="component" value="Chromosome 7"/>
</dbReference>
<dbReference type="InterPro" id="IPR013604">
    <property type="entry name" value="7TM_chemorcpt"/>
</dbReference>
<evidence type="ECO:0000256" key="3">
    <source>
        <dbReference type="ARBA" id="ARBA00022692"/>
    </source>
</evidence>
<keyword evidence="5 6" id="KW-0472">Membrane</keyword>
<feature type="transmembrane region" description="Helical" evidence="6">
    <location>
        <begin position="283"/>
        <end position="304"/>
    </location>
</feature>
<comment type="function">
    <text evidence="6">Gustatory receptor which mediates acceptance or avoidance behavior, depending on its substrates.</text>
</comment>
<name>A0A9P0IHH3_SPOLI</name>
<dbReference type="EMBL" id="LR824538">
    <property type="protein sequence ID" value="CAH1645886.1"/>
    <property type="molecule type" value="Genomic_DNA"/>
</dbReference>